<feature type="transmembrane region" description="Helical" evidence="1">
    <location>
        <begin position="276"/>
        <end position="296"/>
    </location>
</feature>
<accession>A0A4U3LZB3</accession>
<evidence type="ECO:0008006" key="4">
    <source>
        <dbReference type="Google" id="ProtNLM"/>
    </source>
</evidence>
<name>A0A4U3LZB3_9ACTN</name>
<protein>
    <recommendedName>
        <fullName evidence="4">Integral membrane protein</fullName>
    </recommendedName>
</protein>
<feature type="transmembrane region" description="Helical" evidence="1">
    <location>
        <begin position="385"/>
        <end position="403"/>
    </location>
</feature>
<evidence type="ECO:0000313" key="2">
    <source>
        <dbReference type="EMBL" id="TKK80177.1"/>
    </source>
</evidence>
<keyword evidence="3" id="KW-1185">Reference proteome</keyword>
<feature type="transmembrane region" description="Helical" evidence="1">
    <location>
        <begin position="41"/>
        <end position="64"/>
    </location>
</feature>
<gene>
    <name evidence="2" type="ORF">FDA38_17760</name>
</gene>
<feature type="transmembrane region" description="Helical" evidence="1">
    <location>
        <begin position="245"/>
        <end position="264"/>
    </location>
</feature>
<keyword evidence="1" id="KW-0812">Transmembrane</keyword>
<dbReference type="Proteomes" id="UP000305836">
    <property type="component" value="Unassembled WGS sequence"/>
</dbReference>
<comment type="caution">
    <text evidence="2">The sequence shown here is derived from an EMBL/GenBank/DDBJ whole genome shotgun (WGS) entry which is preliminary data.</text>
</comment>
<dbReference type="AlphaFoldDB" id="A0A4U3LZB3"/>
<dbReference type="EMBL" id="SZPZ01000002">
    <property type="protein sequence ID" value="TKK80177.1"/>
    <property type="molecule type" value="Genomic_DNA"/>
</dbReference>
<reference evidence="2 3" key="1">
    <citation type="submission" date="2019-04" db="EMBL/GenBank/DDBJ databases">
        <title>Kribbella sp. NEAU-THZ 27 nov., a novel actinomycete isolated from soil.</title>
        <authorList>
            <person name="Duan L."/>
        </authorList>
    </citation>
    <scope>NUCLEOTIDE SEQUENCE [LARGE SCALE GENOMIC DNA]</scope>
    <source>
        <strain evidence="3">NEAU-THZ27</strain>
    </source>
</reference>
<feature type="transmembrane region" description="Helical" evidence="1">
    <location>
        <begin position="323"/>
        <end position="342"/>
    </location>
</feature>
<proteinExistence type="predicted"/>
<dbReference type="RefSeq" id="WP_137255117.1">
    <property type="nucleotide sequence ID" value="NZ_JBHSPQ010000001.1"/>
</dbReference>
<evidence type="ECO:0000313" key="3">
    <source>
        <dbReference type="Proteomes" id="UP000305836"/>
    </source>
</evidence>
<evidence type="ECO:0000256" key="1">
    <source>
        <dbReference type="SAM" id="Phobius"/>
    </source>
</evidence>
<feature type="transmembrane region" description="Helical" evidence="1">
    <location>
        <begin position="409"/>
        <end position="428"/>
    </location>
</feature>
<sequence length="443" mass="46747">MTEPDEVRRLRERVSELETELAARRQQVTGELARRRFSWRAVVSALLITFACLLAPLSVTAVWASRQVSDTDRYLETVAPLADDPAVQRTISDAVSNAILDAVDFQSIATETLDAVAQQGVPPRVAANLHALSGPLVNGIENFVRSQVDKLVASPQFAAVWRQANETAHASLVNLLDGNQGGALSAQNDTVTLNLAPIIAEVKQRMVAGGFGLADKIPVVNKSIVLVQSDGVTKAQGLYRLLNTLGTWLPVIALVLLVSGVFVARDRRRALLKGSLGFAGAMLVLGVALTLARVFYLNALPSEVLSRDAGGVVFDTIVRFLRYGLRAVGVLALIVALAAYFTGPSNAAVQARAKLAGGIGSLRGRAEAAGLNTGRVGGWTFAHKRLLLIASVVGGALVLTLWSRPTVTVVVVTAVVVLFVVALIEFIGRPPVTAGGDPPSAPA</sequence>
<organism evidence="2 3">
    <name type="scientific">Kribbella jiaozuonensis</name>
    <dbReference type="NCBI Taxonomy" id="2575441"/>
    <lineage>
        <taxon>Bacteria</taxon>
        <taxon>Bacillati</taxon>
        <taxon>Actinomycetota</taxon>
        <taxon>Actinomycetes</taxon>
        <taxon>Propionibacteriales</taxon>
        <taxon>Kribbellaceae</taxon>
        <taxon>Kribbella</taxon>
    </lineage>
</organism>
<keyword evidence="1" id="KW-1133">Transmembrane helix</keyword>
<keyword evidence="1" id="KW-0472">Membrane</keyword>
<dbReference type="OrthoDB" id="4350291at2"/>